<dbReference type="Pfam" id="PF12874">
    <property type="entry name" value="zf-met"/>
    <property type="match status" value="1"/>
</dbReference>
<feature type="compositionally biased region" description="Polar residues" evidence="1">
    <location>
        <begin position="612"/>
        <end position="643"/>
    </location>
</feature>
<dbReference type="Gene3D" id="3.30.160.60">
    <property type="entry name" value="Classic Zinc Finger"/>
    <property type="match status" value="1"/>
</dbReference>
<dbReference type="PANTHER" id="PTHR45762">
    <property type="entry name" value="ZINC FINGER RNA-BINDING PROTEIN"/>
    <property type="match status" value="1"/>
</dbReference>
<evidence type="ECO:0000313" key="3">
    <source>
        <dbReference type="EMBL" id="CAF1509906.1"/>
    </source>
</evidence>
<dbReference type="InterPro" id="IPR013087">
    <property type="entry name" value="Znf_C2H2_type"/>
</dbReference>
<organism evidence="3 4">
    <name type="scientific">Adineta ricciae</name>
    <name type="common">Rotifer</name>
    <dbReference type="NCBI Taxonomy" id="249248"/>
    <lineage>
        <taxon>Eukaryota</taxon>
        <taxon>Metazoa</taxon>
        <taxon>Spiralia</taxon>
        <taxon>Gnathifera</taxon>
        <taxon>Rotifera</taxon>
        <taxon>Eurotatoria</taxon>
        <taxon>Bdelloidea</taxon>
        <taxon>Adinetida</taxon>
        <taxon>Adinetidae</taxon>
        <taxon>Adineta</taxon>
    </lineage>
</organism>
<dbReference type="EMBL" id="CAJNOR010004537">
    <property type="protein sequence ID" value="CAF1509906.1"/>
    <property type="molecule type" value="Genomic_DNA"/>
</dbReference>
<evidence type="ECO:0000256" key="1">
    <source>
        <dbReference type="SAM" id="MobiDB-lite"/>
    </source>
</evidence>
<keyword evidence="4" id="KW-1185">Reference proteome</keyword>
<reference evidence="3" key="1">
    <citation type="submission" date="2021-02" db="EMBL/GenBank/DDBJ databases">
        <authorList>
            <person name="Nowell W R."/>
        </authorList>
    </citation>
    <scope>NUCLEOTIDE SEQUENCE</scope>
</reference>
<dbReference type="PROSITE" id="PS00028">
    <property type="entry name" value="ZINC_FINGER_C2H2_1"/>
    <property type="match status" value="1"/>
</dbReference>
<evidence type="ECO:0000313" key="4">
    <source>
        <dbReference type="Proteomes" id="UP000663828"/>
    </source>
</evidence>
<dbReference type="Proteomes" id="UP000663828">
    <property type="component" value="Unassembled WGS sequence"/>
</dbReference>
<gene>
    <name evidence="3" type="ORF">XAT740_LOCUS40158</name>
</gene>
<feature type="domain" description="C2H2-type" evidence="2">
    <location>
        <begin position="51"/>
        <end position="73"/>
    </location>
</feature>
<dbReference type="PANTHER" id="PTHR45762:SF13">
    <property type="entry name" value="U1-TYPE DOMAIN-CONTAINING PROTEIN"/>
    <property type="match status" value="1"/>
</dbReference>
<feature type="compositionally biased region" description="Basic and acidic residues" evidence="1">
    <location>
        <begin position="570"/>
        <end position="580"/>
    </location>
</feature>
<comment type="caution">
    <text evidence="3">The sequence shown here is derived from an EMBL/GenBank/DDBJ whole genome shotgun (WGS) entry which is preliminary data.</text>
</comment>
<dbReference type="GO" id="GO:0071011">
    <property type="term" value="C:precatalytic spliceosome"/>
    <property type="evidence" value="ECO:0007669"/>
    <property type="project" value="TreeGrafter"/>
</dbReference>
<feature type="region of interest" description="Disordered" evidence="1">
    <location>
        <begin position="562"/>
        <end position="643"/>
    </location>
</feature>
<accession>A0A815U1Z9</accession>
<dbReference type="GO" id="GO:0003727">
    <property type="term" value="F:single-stranded RNA binding"/>
    <property type="evidence" value="ECO:0007669"/>
    <property type="project" value="TreeGrafter"/>
</dbReference>
<sequence length="643" mass="73310">MNSASSDSVETSSSRVNNIYSALPDTSNVIRASSNSTVDQLTTKSNRYFSCTICNIELSNQKLFNSHLNSQQHQQAQSIHDVLQSGNGYFVSAKDAFEKKSSCKLVAPEYRSAYKAMFSPEMLNKKVFNRELLCEEQIKQTREPLLGLNYIIEFQFENTPNSAQYICDLCRCKCSFQSILPHITNIQHQRKFLKIHHPDMYERVLTASTIRSEQQRLIENYAKQIQSRYGGPGTIQLHVQLNSFVGQRPVVLAVIYKSSTDQYTKVQQKPVIQLASKTFEEFDYRYENELDGSRVNAAKIEYEATRTSELTETTCQDSIQRGLSPEDLLYPFDRQFWYQNYKDLLESRPIDPHSVTYQEVISDTNKIPPFLNITENTRTSPVPINMNENCATLENGQTIRRNTSQPSNRRVILDTNRTPTLTNTGTLRISPTKPRPNFDGYTLLNEQQKKTNGTSAVLNEQSARAILAASGLLQSDEEDEYNMDRLHSSSNKTREELKKKSERVVSPAIAKRMLDAVLTGDLDVAHIQPYFSTFVDLIQSGQVELERHQAERLLHKVLVTSSSSCGSPKIKSEPTTDSNKRPRSTSSTREHRSLSSSTRYRRYPDDYRSSTETNSNKYSTSSMTRRVHLTNENKTMNGKQSSQ</sequence>
<dbReference type="AlphaFoldDB" id="A0A815U1Z9"/>
<dbReference type="SUPFAM" id="SSF57667">
    <property type="entry name" value="beta-beta-alpha zinc fingers"/>
    <property type="match status" value="1"/>
</dbReference>
<dbReference type="InterPro" id="IPR036236">
    <property type="entry name" value="Znf_C2H2_sf"/>
</dbReference>
<name>A0A815U1Z9_ADIRI</name>
<evidence type="ECO:0000259" key="2">
    <source>
        <dbReference type="PROSITE" id="PS00028"/>
    </source>
</evidence>
<protein>
    <recommendedName>
        <fullName evidence="2">C2H2-type domain-containing protein</fullName>
    </recommendedName>
</protein>
<proteinExistence type="predicted"/>
<dbReference type="GO" id="GO:0003725">
    <property type="term" value="F:double-stranded RNA binding"/>
    <property type="evidence" value="ECO:0007669"/>
    <property type="project" value="TreeGrafter"/>
</dbReference>